<keyword evidence="1" id="KW-1133">Transmembrane helix</keyword>
<sequence length="526" mass="59991">MMADSSKRIDKFTMISGLVLFLASWFYTTELHFLLLTAAQLILVPMTLHLVMEINKKQAFIIGAGQVSVFLLHVITIHTGQMFLSVIYLLFTLYVALCGLGRFFRRGFVNWAEISIDIGMMYLFMGGIWFFIHINGINTGFSPMLNWLTAIHFHYSAFLLPISIGFFGRIHKSALYNVIVPFILAAPMLVAIGITFWPLLEFIAVIFYIFAIYSLIYLALKTKFSYFLQGLFIRLSFSALGITILFSLVYSVGRAYGKWYVTLDFMLLFHGLVNCIFFGLIGVLGWSLHLPESKQAVWSFPVSRIRGKLTTDNSYKSGLVDDLSEFAEIKELPKTIVNFYEQTNKYRLFATTYWAAWFKPLLIIYKPVSIWLNQLNLPVSKKRVEMHGQILGVNPLLDGRKSPRAWVRDVNGSTVFTAIYSSHENNGTTYMNIALPLPFSTMIGILRLEMRNKSLVLSSRGDGDQGIYLATGKLLFKLPLSEDFLIEEKQAGELTAIHKMKLFGLPFLQINYHIVEKNIPKRKLPI</sequence>
<evidence type="ECO:0008006" key="4">
    <source>
        <dbReference type="Google" id="ProtNLM"/>
    </source>
</evidence>
<gene>
    <name evidence="2" type="ORF">EM808_18185</name>
</gene>
<protein>
    <recommendedName>
        <fullName evidence="4">YndJ-like protein</fullName>
    </recommendedName>
</protein>
<dbReference type="InterPro" id="IPR025450">
    <property type="entry name" value="YndJ-like"/>
</dbReference>
<accession>A0A3S2TVS4</accession>
<dbReference type="Pfam" id="PF14158">
    <property type="entry name" value="YndJ"/>
    <property type="match status" value="1"/>
</dbReference>
<dbReference type="Proteomes" id="UP000288024">
    <property type="component" value="Unassembled WGS sequence"/>
</dbReference>
<proteinExistence type="predicted"/>
<feature type="transmembrane region" description="Helical" evidence="1">
    <location>
        <begin position="144"/>
        <end position="167"/>
    </location>
</feature>
<feature type="transmembrane region" description="Helical" evidence="1">
    <location>
        <begin position="111"/>
        <end position="132"/>
    </location>
</feature>
<feature type="transmembrane region" description="Helical" evidence="1">
    <location>
        <begin position="83"/>
        <end position="104"/>
    </location>
</feature>
<dbReference type="AlphaFoldDB" id="A0A3S2TVS4"/>
<dbReference type="RefSeq" id="WP_127739628.1">
    <property type="nucleotide sequence ID" value="NZ_RZTZ01000008.1"/>
</dbReference>
<dbReference type="EMBL" id="RZTZ01000008">
    <property type="protein sequence ID" value="RVT59849.1"/>
    <property type="molecule type" value="Genomic_DNA"/>
</dbReference>
<evidence type="ECO:0000256" key="1">
    <source>
        <dbReference type="SAM" id="Phobius"/>
    </source>
</evidence>
<organism evidence="2 3">
    <name type="scientific">Niallia taxi</name>
    <dbReference type="NCBI Taxonomy" id="2499688"/>
    <lineage>
        <taxon>Bacteria</taxon>
        <taxon>Bacillati</taxon>
        <taxon>Bacillota</taxon>
        <taxon>Bacilli</taxon>
        <taxon>Bacillales</taxon>
        <taxon>Bacillaceae</taxon>
        <taxon>Niallia</taxon>
    </lineage>
</organism>
<evidence type="ECO:0000313" key="2">
    <source>
        <dbReference type="EMBL" id="RVT59849.1"/>
    </source>
</evidence>
<keyword evidence="3" id="KW-1185">Reference proteome</keyword>
<feature type="transmembrane region" description="Helical" evidence="1">
    <location>
        <begin position="232"/>
        <end position="253"/>
    </location>
</feature>
<name>A0A3S2TVS4_9BACI</name>
<feature type="transmembrane region" description="Helical" evidence="1">
    <location>
        <begin position="12"/>
        <end position="27"/>
    </location>
</feature>
<reference evidence="2 3" key="1">
    <citation type="submission" date="2019-01" db="EMBL/GenBank/DDBJ databases">
        <title>Bacillus sp. M5HDSG1-1, whole genome shotgun sequence.</title>
        <authorList>
            <person name="Tuo L."/>
        </authorList>
    </citation>
    <scope>NUCLEOTIDE SEQUENCE [LARGE SCALE GENOMIC DNA]</scope>
    <source>
        <strain evidence="2 3">M5HDSG1-1</strain>
    </source>
</reference>
<feature type="transmembrane region" description="Helical" evidence="1">
    <location>
        <begin position="174"/>
        <end position="196"/>
    </location>
</feature>
<keyword evidence="1" id="KW-0472">Membrane</keyword>
<keyword evidence="1" id="KW-0812">Transmembrane</keyword>
<comment type="caution">
    <text evidence="2">The sequence shown here is derived from an EMBL/GenBank/DDBJ whole genome shotgun (WGS) entry which is preliminary data.</text>
</comment>
<feature type="transmembrane region" description="Helical" evidence="1">
    <location>
        <begin position="202"/>
        <end position="220"/>
    </location>
</feature>
<evidence type="ECO:0000313" key="3">
    <source>
        <dbReference type="Proteomes" id="UP000288024"/>
    </source>
</evidence>
<feature type="transmembrane region" description="Helical" evidence="1">
    <location>
        <begin position="265"/>
        <end position="286"/>
    </location>
</feature>
<feature type="transmembrane region" description="Helical" evidence="1">
    <location>
        <begin position="59"/>
        <end position="77"/>
    </location>
</feature>
<feature type="transmembrane region" description="Helical" evidence="1">
    <location>
        <begin position="33"/>
        <end position="52"/>
    </location>
</feature>